<dbReference type="Gene3D" id="1.10.30.50">
    <property type="match status" value="1"/>
</dbReference>
<reference evidence="1 2" key="1">
    <citation type="submission" date="2023-07" db="EMBL/GenBank/DDBJ databases">
        <title>Bacillus lucianemedeirus sp. nov, a new species isolated from an immunobiological production facility.</title>
        <authorList>
            <person name="Costa L.V."/>
            <person name="Miranda R.V.S.L."/>
            <person name="Brandao M.L.L."/>
            <person name="Reis C.M.F."/>
            <person name="Frazao A.M."/>
            <person name="Cruz F.V."/>
            <person name="Baio P.V.P."/>
            <person name="Veras J.F.C."/>
            <person name="Ramos J.N."/>
            <person name="Vieira V."/>
        </authorList>
    </citation>
    <scope>NUCLEOTIDE SEQUENCE [LARGE SCALE GENOMIC DNA]</scope>
    <source>
        <strain evidence="1 2">B190/17</strain>
    </source>
</reference>
<dbReference type="NCBIfam" id="TIGR02646">
    <property type="entry name" value="retron system putative HNH endonuclease"/>
    <property type="match status" value="1"/>
</dbReference>
<keyword evidence="1" id="KW-0378">Hydrolase</keyword>
<sequence length="217" mass="25259">MRKVKRTNTPDSLKVNGNTWTQELLSQVKDKGKFSKVTDSYKNKYNQQDVRSALEKMYKAKCCYCEYGIGTASYEHIEHLKPKADPRFHHLIYSWNNLHWCCQKCNMAKGNKWNDGNPIIDPAIEDPADFIEFDVITGEIVAKSGRGKTTIEHADLNRESLVKSRNRIKEQVMKLIVQTKLTPSPKDEIFYKDYIMEFANEEADYSSYIKQLINTYL</sequence>
<keyword evidence="1" id="KW-0540">Nuclease</keyword>
<dbReference type="Proteomes" id="UP001619911">
    <property type="component" value="Unassembled WGS sequence"/>
</dbReference>
<dbReference type="InterPro" id="IPR003615">
    <property type="entry name" value="HNH_nuc"/>
</dbReference>
<evidence type="ECO:0000313" key="1">
    <source>
        <dbReference type="EMBL" id="MFK2827157.1"/>
    </source>
</evidence>
<keyword evidence="1" id="KW-0255">Endonuclease</keyword>
<name>A0ABW8ICC0_9BACI</name>
<comment type="caution">
    <text evidence="1">The sequence shown here is derived from an EMBL/GenBank/DDBJ whole genome shotgun (WGS) entry which is preliminary data.</text>
</comment>
<proteinExistence type="predicted"/>
<accession>A0ABW8ICC0</accession>
<gene>
    <name evidence="1" type="ORF">QYG89_16160</name>
</gene>
<dbReference type="GO" id="GO:0004519">
    <property type="term" value="F:endonuclease activity"/>
    <property type="evidence" value="ECO:0007669"/>
    <property type="project" value="UniProtKB-KW"/>
</dbReference>
<dbReference type="EMBL" id="JAUIYO010000023">
    <property type="protein sequence ID" value="MFK2827157.1"/>
    <property type="molecule type" value="Genomic_DNA"/>
</dbReference>
<dbReference type="InterPro" id="IPR013467">
    <property type="entry name" value="HNH78-like"/>
</dbReference>
<dbReference type="CDD" id="cd00085">
    <property type="entry name" value="HNHc"/>
    <property type="match status" value="1"/>
</dbReference>
<evidence type="ECO:0000313" key="2">
    <source>
        <dbReference type="Proteomes" id="UP001619911"/>
    </source>
</evidence>
<keyword evidence="2" id="KW-1185">Reference proteome</keyword>
<protein>
    <submittedName>
        <fullName evidence="1">Retron system putative HNH endonuclease</fullName>
    </submittedName>
</protein>
<dbReference type="RefSeq" id="WP_404319159.1">
    <property type="nucleotide sequence ID" value="NZ_JAUIYO010000023.1"/>
</dbReference>
<organism evidence="1 2">
    <name type="scientific">Bacillus lumedeiriae</name>
    <dbReference type="NCBI Taxonomy" id="3058829"/>
    <lineage>
        <taxon>Bacteria</taxon>
        <taxon>Bacillati</taxon>
        <taxon>Bacillota</taxon>
        <taxon>Bacilli</taxon>
        <taxon>Bacillales</taxon>
        <taxon>Bacillaceae</taxon>
        <taxon>Bacillus</taxon>
    </lineage>
</organism>